<dbReference type="HOGENOM" id="CLU_2341538_0_0_7"/>
<evidence type="ECO:0000313" key="2">
    <source>
        <dbReference type="Proteomes" id="UP000019140"/>
    </source>
</evidence>
<evidence type="ECO:0000313" key="1">
    <source>
        <dbReference type="EMBL" id="ETX08725.1"/>
    </source>
</evidence>
<dbReference type="Proteomes" id="UP000019140">
    <property type="component" value="Unassembled WGS sequence"/>
</dbReference>
<gene>
    <name evidence="1" type="ORF">ETSY2_03725</name>
</gene>
<keyword evidence="2" id="KW-1185">Reference proteome</keyword>
<dbReference type="EMBL" id="AZHX01000147">
    <property type="protein sequence ID" value="ETX08725.1"/>
    <property type="molecule type" value="Genomic_DNA"/>
</dbReference>
<comment type="caution">
    <text evidence="1">The sequence shown here is derived from an EMBL/GenBank/DDBJ whole genome shotgun (WGS) entry which is preliminary data.</text>
</comment>
<protein>
    <submittedName>
        <fullName evidence="1">Uncharacterized protein</fullName>
    </submittedName>
</protein>
<sequence>MAEPPGVRRFIDQSRAYSIIVRGDLLQPDSQHLPAFPMQSAFVVQWHRTAHLASGKVIGRVEHVASRQTATFDSWDNLLAFMQRVLGGVRKTAHEER</sequence>
<name>W4MEX5_9BACT</name>
<proteinExistence type="predicted"/>
<accession>W4MEX5</accession>
<reference evidence="1 2" key="1">
    <citation type="journal article" date="2014" name="Nature">
        <title>An environmental bacterial taxon with a large and distinct metabolic repertoire.</title>
        <authorList>
            <person name="Wilson M.C."/>
            <person name="Mori T."/>
            <person name="Ruckert C."/>
            <person name="Uria A.R."/>
            <person name="Helf M.J."/>
            <person name="Takada K."/>
            <person name="Gernert C."/>
            <person name="Steffens U.A."/>
            <person name="Heycke N."/>
            <person name="Schmitt S."/>
            <person name="Rinke C."/>
            <person name="Helfrich E.J."/>
            <person name="Brachmann A.O."/>
            <person name="Gurgui C."/>
            <person name="Wakimoto T."/>
            <person name="Kracht M."/>
            <person name="Crusemann M."/>
            <person name="Hentschel U."/>
            <person name="Abe I."/>
            <person name="Matsunaga S."/>
            <person name="Kalinowski J."/>
            <person name="Takeyama H."/>
            <person name="Piel J."/>
        </authorList>
    </citation>
    <scope>NUCLEOTIDE SEQUENCE [LARGE SCALE GENOMIC DNA]</scope>
    <source>
        <strain evidence="2">TSY2</strain>
    </source>
</reference>
<dbReference type="AlphaFoldDB" id="W4MEX5"/>
<organism evidence="1 2">
    <name type="scientific">Candidatus Entotheonella gemina</name>
    <dbReference type="NCBI Taxonomy" id="1429439"/>
    <lineage>
        <taxon>Bacteria</taxon>
        <taxon>Pseudomonadati</taxon>
        <taxon>Nitrospinota/Tectimicrobiota group</taxon>
        <taxon>Candidatus Tectimicrobiota</taxon>
        <taxon>Candidatus Entotheonellia</taxon>
        <taxon>Candidatus Entotheonellales</taxon>
        <taxon>Candidatus Entotheonellaceae</taxon>
        <taxon>Candidatus Entotheonella</taxon>
    </lineage>
</organism>